<accession>A0A552VAD1</accession>
<dbReference type="OrthoDB" id="5491447at2"/>
<keyword evidence="1" id="KW-0472">Membrane</keyword>
<evidence type="ECO:0000259" key="2">
    <source>
        <dbReference type="Pfam" id="PF13559"/>
    </source>
</evidence>
<proteinExistence type="predicted"/>
<feature type="transmembrane region" description="Helical" evidence="1">
    <location>
        <begin position="111"/>
        <end position="133"/>
    </location>
</feature>
<protein>
    <submittedName>
        <fullName evidence="3">DUF4129 domain-containing protein</fullName>
    </submittedName>
</protein>
<evidence type="ECO:0000313" key="3">
    <source>
        <dbReference type="EMBL" id="TRW27433.1"/>
    </source>
</evidence>
<keyword evidence="1" id="KW-0812">Transmembrane</keyword>
<dbReference type="InterPro" id="IPR025403">
    <property type="entry name" value="TgpA-like_C"/>
</dbReference>
<evidence type="ECO:0000313" key="4">
    <source>
        <dbReference type="Proteomes" id="UP000320643"/>
    </source>
</evidence>
<feature type="domain" description="Protein-glutamine gamma-glutamyltransferase-like C-terminal" evidence="2">
    <location>
        <begin position="188"/>
        <end position="254"/>
    </location>
</feature>
<dbReference type="EMBL" id="VJVZ01000001">
    <property type="protein sequence ID" value="TRW27433.1"/>
    <property type="molecule type" value="Genomic_DNA"/>
</dbReference>
<dbReference type="Proteomes" id="UP000320643">
    <property type="component" value="Unassembled WGS sequence"/>
</dbReference>
<dbReference type="RefSeq" id="WP_143371660.1">
    <property type="nucleotide sequence ID" value="NZ_VJVZ01000001.1"/>
</dbReference>
<keyword evidence="1" id="KW-1133">Transmembrane helix</keyword>
<name>A0A552VAD1_9FLAO</name>
<evidence type="ECO:0000256" key="1">
    <source>
        <dbReference type="SAM" id="Phobius"/>
    </source>
</evidence>
<keyword evidence="4" id="KW-1185">Reference proteome</keyword>
<reference evidence="3 4" key="1">
    <citation type="submission" date="2019-07" db="EMBL/GenBank/DDBJ databases">
        <title>Flavobacterium sp. nov., isolated from glacier ice.</title>
        <authorList>
            <person name="Liu Q."/>
            <person name="Xin Y.-H."/>
        </authorList>
    </citation>
    <scope>NUCLEOTIDE SEQUENCE [LARGE SCALE GENOMIC DNA]</scope>
    <source>
        <strain evidence="3 4">ZT4R6</strain>
    </source>
</reference>
<sequence length="261" mass="30161">MNKHTLHIITLCTPLLLTAQQPQETAVKDTVVTEVVNFKPVAQEASTVVVTPVPLTQKRSFKDGFKSKYNGPEFTYVVKAKAKFMWDRFLEWLAWLIDAIFGGGEKTKNSGWVAVLIRVLAFAVIGFVVYIIVRSIMNKEGLWIFGRSRKNIGVQDADVENIHEMDFNALIEDTKANGNYKLAVRYYYLWLLKKLSAREIIDWHWDKTNMDYLYEIKDNALRADFEYLSYVYDHSWYGDFPVDGPAFAKAEKAFKKTFNTL</sequence>
<organism evidence="3 4">
    <name type="scientific">Flavobacterium zepuense</name>
    <dbReference type="NCBI Taxonomy" id="2593302"/>
    <lineage>
        <taxon>Bacteria</taxon>
        <taxon>Pseudomonadati</taxon>
        <taxon>Bacteroidota</taxon>
        <taxon>Flavobacteriia</taxon>
        <taxon>Flavobacteriales</taxon>
        <taxon>Flavobacteriaceae</taxon>
        <taxon>Flavobacterium</taxon>
    </lineage>
</organism>
<gene>
    <name evidence="3" type="ORF">FMM05_01995</name>
</gene>
<comment type="caution">
    <text evidence="3">The sequence shown here is derived from an EMBL/GenBank/DDBJ whole genome shotgun (WGS) entry which is preliminary data.</text>
</comment>
<dbReference type="Pfam" id="PF13559">
    <property type="entry name" value="DUF4129"/>
    <property type="match status" value="1"/>
</dbReference>
<dbReference type="AlphaFoldDB" id="A0A552VAD1"/>